<comment type="caution">
    <text evidence="2">The sequence shown here is derived from an EMBL/GenBank/DDBJ whole genome shotgun (WGS) entry which is preliminary data.</text>
</comment>
<gene>
    <name evidence="2" type="ORF">WMW72_11985</name>
</gene>
<protein>
    <submittedName>
        <fullName evidence="2">LytTR family transcriptional regulator DNA-binding domain-containing protein</fullName>
    </submittedName>
</protein>
<dbReference type="EMBL" id="JBBPCC010000006">
    <property type="protein sequence ID" value="MEK8128626.1"/>
    <property type="molecule type" value="Genomic_DNA"/>
</dbReference>
<accession>A0ABU9DK60</accession>
<sequence length="123" mass="14290">MNNFDLPIPCWDVDENTQTIMVTSVIYLEVTRIKSTAKIKMYTANQEYISKIQGSLESLEIMLEQFGFVRADTGILVNINHFSHFENDGYQRKKFCFNNSDKFVFCSRPSYSRLRLLLTDKGA</sequence>
<organism evidence="2 3">
    <name type="scientific">Paenibacillus filicis</name>
    <dbReference type="NCBI Taxonomy" id="669464"/>
    <lineage>
        <taxon>Bacteria</taxon>
        <taxon>Bacillati</taxon>
        <taxon>Bacillota</taxon>
        <taxon>Bacilli</taxon>
        <taxon>Bacillales</taxon>
        <taxon>Paenibacillaceae</taxon>
        <taxon>Paenibacillus</taxon>
    </lineage>
</organism>
<keyword evidence="3" id="KW-1185">Reference proteome</keyword>
<dbReference type="Proteomes" id="UP001469365">
    <property type="component" value="Unassembled WGS sequence"/>
</dbReference>
<proteinExistence type="predicted"/>
<evidence type="ECO:0000313" key="3">
    <source>
        <dbReference type="Proteomes" id="UP001469365"/>
    </source>
</evidence>
<dbReference type="Gene3D" id="2.40.50.1020">
    <property type="entry name" value="LytTr DNA-binding domain"/>
    <property type="match status" value="1"/>
</dbReference>
<dbReference type="GO" id="GO:0003677">
    <property type="term" value="F:DNA binding"/>
    <property type="evidence" value="ECO:0007669"/>
    <property type="project" value="UniProtKB-KW"/>
</dbReference>
<dbReference type="SMART" id="SM00850">
    <property type="entry name" value="LytTR"/>
    <property type="match status" value="1"/>
</dbReference>
<dbReference type="Pfam" id="PF04397">
    <property type="entry name" value="LytTR"/>
    <property type="match status" value="1"/>
</dbReference>
<keyword evidence="2" id="KW-0238">DNA-binding</keyword>
<name>A0ABU9DK60_9BACL</name>
<dbReference type="InterPro" id="IPR007492">
    <property type="entry name" value="LytTR_DNA-bd_dom"/>
</dbReference>
<reference evidence="2 3" key="1">
    <citation type="submission" date="2024-04" db="EMBL/GenBank/DDBJ databases">
        <title>draft genome sequnece of Paenibacillus filicis.</title>
        <authorList>
            <person name="Kim D.-U."/>
        </authorList>
    </citation>
    <scope>NUCLEOTIDE SEQUENCE [LARGE SCALE GENOMIC DNA]</scope>
    <source>
        <strain evidence="2 3">KACC14197</strain>
    </source>
</reference>
<dbReference type="RefSeq" id="WP_423227540.1">
    <property type="nucleotide sequence ID" value="NZ_JBBPCC010000006.1"/>
</dbReference>
<feature type="domain" description="HTH LytTR-type" evidence="1">
    <location>
        <begin position="15"/>
        <end position="119"/>
    </location>
</feature>
<evidence type="ECO:0000259" key="1">
    <source>
        <dbReference type="SMART" id="SM00850"/>
    </source>
</evidence>
<evidence type="ECO:0000313" key="2">
    <source>
        <dbReference type="EMBL" id="MEK8128626.1"/>
    </source>
</evidence>